<dbReference type="AlphaFoldDB" id="A0A6P2GTE4"/>
<evidence type="ECO:0000259" key="1">
    <source>
        <dbReference type="Pfam" id="PF18909"/>
    </source>
</evidence>
<reference evidence="2 3" key="1">
    <citation type="submission" date="2019-09" db="EMBL/GenBank/DDBJ databases">
        <authorList>
            <person name="Depoorter E."/>
        </authorList>
    </citation>
    <scope>NUCLEOTIDE SEQUENCE [LARGE SCALE GENOMIC DNA]</scope>
    <source>
        <strain evidence="2">LMG 6863</strain>
    </source>
</reference>
<name>A0A6P2GTE4_BURL3</name>
<dbReference type="Proteomes" id="UP000494170">
    <property type="component" value="Unassembled WGS sequence"/>
</dbReference>
<sequence>MKPTNPKDAIATNKLPSHLVSPIVKAYQAIANFLGNVKYGAWNYRIAGARASVYRAALDRHMDAWWEGEELDPVDGTPHLANALACIGILIDAKHSGKLIDDRPPSLHGELAKVRADFEALMPKIREQYADRNPRHFTITDTGLAEHASREDDARLIAKSNAEAA</sequence>
<evidence type="ECO:0000313" key="2">
    <source>
        <dbReference type="EMBL" id="VWB07679.1"/>
    </source>
</evidence>
<proteinExistence type="predicted"/>
<accession>A0A6P2GTE4</accession>
<evidence type="ECO:0000313" key="3">
    <source>
        <dbReference type="Proteomes" id="UP000494170"/>
    </source>
</evidence>
<dbReference type="Pfam" id="PF18909">
    <property type="entry name" value="dGTP_diPhyd_N"/>
    <property type="match status" value="1"/>
</dbReference>
<protein>
    <recommendedName>
        <fullName evidence="1">dATP/dGTP diphosphohydrolase N-terminal domain-containing protein</fullName>
    </recommendedName>
</protein>
<dbReference type="EMBL" id="CABVPY010000001">
    <property type="protein sequence ID" value="VWB07679.1"/>
    <property type="molecule type" value="Genomic_DNA"/>
</dbReference>
<organism evidence="2 3">
    <name type="scientific">Burkholderia lata (strain ATCC 17760 / DSM 23089 / LMG 22485 / NCIMB 9086 / R18194 / 383)</name>
    <dbReference type="NCBI Taxonomy" id="482957"/>
    <lineage>
        <taxon>Bacteria</taxon>
        <taxon>Pseudomonadati</taxon>
        <taxon>Pseudomonadota</taxon>
        <taxon>Betaproteobacteria</taxon>
        <taxon>Burkholderiales</taxon>
        <taxon>Burkholderiaceae</taxon>
        <taxon>Burkholderia</taxon>
        <taxon>Burkholderia cepacia complex</taxon>
    </lineage>
</organism>
<dbReference type="RefSeq" id="WP_254601391.1">
    <property type="nucleotide sequence ID" value="NZ_CABVPY010000001.1"/>
</dbReference>
<feature type="domain" description="dATP/dGTP diphosphohydrolase N-terminal" evidence="1">
    <location>
        <begin position="5"/>
        <end position="103"/>
    </location>
</feature>
<dbReference type="InterPro" id="IPR044038">
    <property type="entry name" value="dATP/dGTP_diPOhydrolase_N"/>
</dbReference>
<gene>
    <name evidence="2" type="ORF">BLA6863_00180</name>
</gene>